<evidence type="ECO:0000256" key="6">
    <source>
        <dbReference type="ARBA" id="ARBA00022737"/>
    </source>
</evidence>
<evidence type="ECO:0000256" key="19">
    <source>
        <dbReference type="SAM" id="SignalP"/>
    </source>
</evidence>
<keyword evidence="4" id="KW-0964">Secreted</keyword>
<evidence type="ECO:0000256" key="9">
    <source>
        <dbReference type="ARBA" id="ARBA00023157"/>
    </source>
</evidence>
<keyword evidence="8" id="KW-0865">Zymogen</keyword>
<dbReference type="Proteomes" id="UP000283895">
    <property type="component" value="Unassembled WGS sequence"/>
</dbReference>
<sequence length="455" mass="46337">MRSFILAAAAVPAVLASCNKPSSLHTVVVPSAPASKGASYGGGSPPYPSSGAAPVLSIRPTGASSGFPSYYTSATRTASGTGSGSASATGVAATTGVASLTSLAVSGNGGTTCTVTAAADVSSAVASCSNILLDNLSMPASSTLDLQDLQPSAVVVFSGTTSFGYTEDSDFDPVVVSGDYITLTGTADHVIDGNGQSYWDGQGSNGGSDKPDHFIVVKDTTHATIANLNVQNWPTHCFYLSGNQHLTVQDLVLDNTAGDEPNDRSGSKAAAHNSDGFDISSSDYVTLSSIKVSNQDDCVAVTSGTYITVSNMHCSGGHGLSIGSIGGKSNNTVDHVTFEDSVVVDSENGVRIKSNSGTTGSITNILYRRITMSGISDYGLDVQQDYLNGGPTGEPTNGVTIANITFEDVTGTVEDDAYSYYILCGDGSCSEFTFTDVAISGGQESCNFPSDTCPS</sequence>
<dbReference type="Gene3D" id="2.160.20.10">
    <property type="entry name" value="Single-stranded right-handed beta-helix, Pectin lyase-like"/>
    <property type="match status" value="1"/>
</dbReference>
<dbReference type="GO" id="GO:0005576">
    <property type="term" value="C:extracellular region"/>
    <property type="evidence" value="ECO:0007669"/>
    <property type="project" value="UniProtKB-SubCell"/>
</dbReference>
<name>A0A423WGG9_9PEZI</name>
<evidence type="ECO:0000256" key="10">
    <source>
        <dbReference type="ARBA" id="ARBA00023180"/>
    </source>
</evidence>
<dbReference type="PROSITE" id="PS51257">
    <property type="entry name" value="PROKAR_LIPOPROTEIN"/>
    <property type="match status" value="1"/>
</dbReference>
<keyword evidence="6" id="KW-0677">Repeat</keyword>
<dbReference type="GO" id="GO:0071555">
    <property type="term" value="P:cell wall organization"/>
    <property type="evidence" value="ECO:0007669"/>
    <property type="project" value="UniProtKB-KW"/>
</dbReference>
<evidence type="ECO:0000256" key="18">
    <source>
        <dbReference type="SAM" id="MobiDB-lite"/>
    </source>
</evidence>
<evidence type="ECO:0000256" key="17">
    <source>
        <dbReference type="RuleBase" id="RU361169"/>
    </source>
</evidence>
<comment type="caution">
    <text evidence="20">The sequence shown here is derived from an EMBL/GenBank/DDBJ whole genome shotgun (WGS) entry which is preliminary data.</text>
</comment>
<dbReference type="PROSITE" id="PS00502">
    <property type="entry name" value="POLYGALACTURONASE"/>
    <property type="match status" value="1"/>
</dbReference>
<organism evidence="20 21">
    <name type="scientific">Cytospora schulzeri</name>
    <dbReference type="NCBI Taxonomy" id="448051"/>
    <lineage>
        <taxon>Eukaryota</taxon>
        <taxon>Fungi</taxon>
        <taxon>Dikarya</taxon>
        <taxon>Ascomycota</taxon>
        <taxon>Pezizomycotina</taxon>
        <taxon>Sordariomycetes</taxon>
        <taxon>Sordariomycetidae</taxon>
        <taxon>Diaporthales</taxon>
        <taxon>Cytosporaceae</taxon>
        <taxon>Cytospora</taxon>
    </lineage>
</organism>
<dbReference type="InterPro" id="IPR012334">
    <property type="entry name" value="Pectin_lyas_fold"/>
</dbReference>
<keyword evidence="11 17" id="KW-0326">Glycosidase</keyword>
<keyword evidence="5 19" id="KW-0732">Signal</keyword>
<feature type="chain" id="PRO_5019316366" description="endo-polygalacturonase" evidence="19">
    <location>
        <begin position="17"/>
        <end position="455"/>
    </location>
</feature>
<evidence type="ECO:0000256" key="15">
    <source>
        <dbReference type="ARBA" id="ARBA00083621"/>
    </source>
</evidence>
<keyword evidence="21" id="KW-1185">Reference proteome</keyword>
<dbReference type="SUPFAM" id="SSF51126">
    <property type="entry name" value="Pectin lyase-like"/>
    <property type="match status" value="1"/>
</dbReference>
<proteinExistence type="inferred from homology"/>
<dbReference type="EMBL" id="LKEA01000017">
    <property type="protein sequence ID" value="ROW02456.1"/>
    <property type="molecule type" value="Genomic_DNA"/>
</dbReference>
<feature type="region of interest" description="Disordered" evidence="18">
    <location>
        <begin position="255"/>
        <end position="274"/>
    </location>
</feature>
<keyword evidence="12" id="KW-0961">Cell wall biogenesis/degradation</keyword>
<dbReference type="InterPro" id="IPR000743">
    <property type="entry name" value="Glyco_hydro_28"/>
</dbReference>
<evidence type="ECO:0000256" key="2">
    <source>
        <dbReference type="ARBA" id="ARBA00008834"/>
    </source>
</evidence>
<evidence type="ECO:0000256" key="13">
    <source>
        <dbReference type="ARBA" id="ARBA00034074"/>
    </source>
</evidence>
<evidence type="ECO:0000256" key="8">
    <source>
        <dbReference type="ARBA" id="ARBA00023145"/>
    </source>
</evidence>
<dbReference type="SMART" id="SM00710">
    <property type="entry name" value="PbH1"/>
    <property type="match status" value="7"/>
</dbReference>
<comment type="catalytic activity">
    <reaction evidence="13">
        <text>(1,4-alpha-D-galacturonosyl)n+m + H2O = (1,4-alpha-D-galacturonosyl)n + (1,4-alpha-D-galacturonosyl)m.</text>
        <dbReference type="EC" id="3.2.1.15"/>
    </reaction>
</comment>
<evidence type="ECO:0000256" key="14">
    <source>
        <dbReference type="ARBA" id="ARBA00037707"/>
    </source>
</evidence>
<keyword evidence="10" id="KW-0325">Glycoprotein</keyword>
<gene>
    <name evidence="20" type="ORF">VMCG_06124</name>
</gene>
<evidence type="ECO:0000256" key="4">
    <source>
        <dbReference type="ARBA" id="ARBA00022525"/>
    </source>
</evidence>
<dbReference type="GO" id="GO:0045490">
    <property type="term" value="P:pectin catabolic process"/>
    <property type="evidence" value="ECO:0007669"/>
    <property type="project" value="UniProtKB-ARBA"/>
</dbReference>
<comment type="function">
    <text evidence="14">Involved in maceration and soft-rotting of plant tissue. Hydrolyzes the 1,4-alpha glycosidic bonds of de-esterified pectate in the smooth region of the plant cell wall.</text>
</comment>
<dbReference type="InterPro" id="IPR011050">
    <property type="entry name" value="Pectin_lyase_fold/virulence"/>
</dbReference>
<dbReference type="STRING" id="356882.A0A423WGG9"/>
<dbReference type="GO" id="GO:0004650">
    <property type="term" value="F:polygalacturonase activity"/>
    <property type="evidence" value="ECO:0007669"/>
    <property type="project" value="UniProtKB-EC"/>
</dbReference>
<keyword evidence="9" id="KW-1015">Disulfide bond</keyword>
<evidence type="ECO:0000313" key="21">
    <source>
        <dbReference type="Proteomes" id="UP000283895"/>
    </source>
</evidence>
<dbReference type="EC" id="3.2.1.15" evidence="3"/>
<comment type="subcellular location">
    <subcellularLocation>
        <location evidence="1">Secreted</location>
    </subcellularLocation>
</comment>
<dbReference type="PANTHER" id="PTHR31884">
    <property type="entry name" value="POLYGALACTURONASE"/>
    <property type="match status" value="1"/>
</dbReference>
<comment type="similarity">
    <text evidence="2 17">Belongs to the glycosyl hydrolase 28 family.</text>
</comment>
<evidence type="ECO:0000256" key="5">
    <source>
        <dbReference type="ARBA" id="ARBA00022729"/>
    </source>
</evidence>
<dbReference type="InterPro" id="IPR050434">
    <property type="entry name" value="Glycosyl_hydrlase_28"/>
</dbReference>
<dbReference type="OrthoDB" id="1546079at2759"/>
<evidence type="ECO:0000256" key="11">
    <source>
        <dbReference type="ARBA" id="ARBA00023295"/>
    </source>
</evidence>
<feature type="signal peptide" evidence="19">
    <location>
        <begin position="1"/>
        <end position="16"/>
    </location>
</feature>
<dbReference type="AlphaFoldDB" id="A0A423WGG9"/>
<evidence type="ECO:0000256" key="3">
    <source>
        <dbReference type="ARBA" id="ARBA00012736"/>
    </source>
</evidence>
<reference evidence="20 21" key="1">
    <citation type="submission" date="2015-09" db="EMBL/GenBank/DDBJ databases">
        <title>Host preference determinants of Valsa canker pathogens revealed by comparative genomics.</title>
        <authorList>
            <person name="Yin Z."/>
            <person name="Huang L."/>
        </authorList>
    </citation>
    <scope>NUCLEOTIDE SEQUENCE [LARGE SCALE GENOMIC DNA]</scope>
    <source>
        <strain evidence="20 21">03-1</strain>
    </source>
</reference>
<dbReference type="FunFam" id="2.160.20.10:FF:000002">
    <property type="entry name" value="Endopolygalacturonase D"/>
    <property type="match status" value="1"/>
</dbReference>
<evidence type="ECO:0000313" key="20">
    <source>
        <dbReference type="EMBL" id="ROW02456.1"/>
    </source>
</evidence>
<keyword evidence="7 17" id="KW-0378">Hydrolase</keyword>
<feature type="active site" evidence="16">
    <location>
        <position position="318"/>
    </location>
</feature>
<evidence type="ECO:0000256" key="16">
    <source>
        <dbReference type="PROSITE-ProRule" id="PRU10052"/>
    </source>
</evidence>
<evidence type="ECO:0000256" key="1">
    <source>
        <dbReference type="ARBA" id="ARBA00004613"/>
    </source>
</evidence>
<accession>A0A423WGG9</accession>
<evidence type="ECO:0000256" key="7">
    <source>
        <dbReference type="ARBA" id="ARBA00022801"/>
    </source>
</evidence>
<protein>
    <recommendedName>
        <fullName evidence="3">endo-polygalacturonase</fullName>
        <ecNumber evidence="3">3.2.1.15</ecNumber>
    </recommendedName>
    <alternativeName>
        <fullName evidence="15">Pectinase</fullName>
    </alternativeName>
</protein>
<dbReference type="InterPro" id="IPR006626">
    <property type="entry name" value="PbH1"/>
</dbReference>
<dbReference type="PANTHER" id="PTHR31884:SF9">
    <property type="entry name" value="ENDOPOLYGALACTURONASE D-RELATED"/>
    <property type="match status" value="1"/>
</dbReference>
<dbReference type="Pfam" id="PF00295">
    <property type="entry name" value="Glyco_hydro_28"/>
    <property type="match status" value="1"/>
</dbReference>
<evidence type="ECO:0000256" key="12">
    <source>
        <dbReference type="ARBA" id="ARBA00023316"/>
    </source>
</evidence>